<protein>
    <recommendedName>
        <fullName evidence="3">Glycoside hydrolase family 5 domain-containing protein</fullName>
    </recommendedName>
</protein>
<evidence type="ECO:0000313" key="1">
    <source>
        <dbReference type="EMBL" id="CCH02513.1"/>
    </source>
</evidence>
<dbReference type="SUPFAM" id="SSF51445">
    <property type="entry name" value="(Trans)glycosidases"/>
    <property type="match status" value="1"/>
</dbReference>
<dbReference type="KEGG" id="fae:FAES_4514"/>
<keyword evidence="2" id="KW-1185">Reference proteome</keyword>
<name>I0KEG0_9BACT</name>
<dbReference type="Proteomes" id="UP000011058">
    <property type="component" value="Chromosome"/>
</dbReference>
<dbReference type="HOGENOM" id="CLU_562305_0_0_10"/>
<dbReference type="EMBL" id="HE796683">
    <property type="protein sequence ID" value="CCH02513.1"/>
    <property type="molecule type" value="Genomic_DNA"/>
</dbReference>
<reference evidence="1 2" key="1">
    <citation type="journal article" date="2012" name="J. Bacteriol.">
        <title>Genome Sequence of Fibrella aestuarina BUZ 2T, a Filamentous Marine Bacterium.</title>
        <authorList>
            <person name="Filippini M."/>
            <person name="Qi W."/>
            <person name="Blom J."/>
            <person name="Goesmann A."/>
            <person name="Smits T.H."/>
            <person name="Bagheri H.C."/>
        </authorList>
    </citation>
    <scope>NUCLEOTIDE SEQUENCE [LARGE SCALE GENOMIC DNA]</scope>
    <source>
        <strain evidence="2">BUZ 2T</strain>
    </source>
</reference>
<evidence type="ECO:0000313" key="2">
    <source>
        <dbReference type="Proteomes" id="UP000011058"/>
    </source>
</evidence>
<gene>
    <name evidence="1" type="ORF">FAES_4514</name>
</gene>
<organism evidence="1 2">
    <name type="scientific">Fibrella aestuarina BUZ 2</name>
    <dbReference type="NCBI Taxonomy" id="1166018"/>
    <lineage>
        <taxon>Bacteria</taxon>
        <taxon>Pseudomonadati</taxon>
        <taxon>Bacteroidota</taxon>
        <taxon>Cytophagia</taxon>
        <taxon>Cytophagales</taxon>
        <taxon>Spirosomataceae</taxon>
        <taxon>Fibrella</taxon>
    </lineage>
</organism>
<sequence length="485" mass="54260">MRVCFSSILLLWLLPFVVLAQSANGLRLYSPNPHYLAYRGNPLVLVGSGEHYGALINLDFDYRTYLRALAADGLNTTRLFMGAYVEKLGDFGIQKNSLAPANGQLLLPWRRSHQPGYALGGNKFDLTTWNDAYSARLFDFMTQARQLGIIVEVVLFSSHYADGWAYSPFNPANNINQTDSIASAKVNTLENGNILTFQEQYVRELVHQLNPFDNFYFEIQNEPWADQSDVVRMRNAYGPPTDWRATLQVVSQRSADWQRRVASWIVDEEQKLINRHLIAQNISNFDYPITDPDPAVSIFTFHYASPEAVRVNAHLNKVIGFNETGFAGQADSTYRRQAWRFLMSGGGLFNQLDYSYSVGHETGRDTVGTSPGGGGPALRAQLRVLKSFVEELVIVQLQPDYTVVKAAPGTQTWAMSNGKTRWAIYCETLATRSYPLTLSLPTGNYSAQWIDAKTGQLVATEKLVAGQPLRAPAGVVDRVVIIKRL</sequence>
<dbReference type="eggNOG" id="ENOG502ZA71">
    <property type="taxonomic scope" value="Bacteria"/>
</dbReference>
<dbReference type="AlphaFoldDB" id="I0KEG0"/>
<dbReference type="InterPro" id="IPR017853">
    <property type="entry name" value="GH"/>
</dbReference>
<evidence type="ECO:0008006" key="3">
    <source>
        <dbReference type="Google" id="ProtNLM"/>
    </source>
</evidence>
<dbReference type="Gene3D" id="3.20.20.80">
    <property type="entry name" value="Glycosidases"/>
    <property type="match status" value="1"/>
</dbReference>
<accession>I0KEG0</accession>
<proteinExistence type="predicted"/>